<evidence type="ECO:0000313" key="5">
    <source>
        <dbReference type="EMBL" id="KEO93256.1"/>
    </source>
</evidence>
<keyword evidence="2" id="KW-1134">Transmembrane beta strand</keyword>
<dbReference type="EMBL" id="JMIX01000006">
    <property type="protein sequence ID" value="KEO93256.1"/>
    <property type="molecule type" value="Genomic_DNA"/>
</dbReference>
<dbReference type="Gene3D" id="2.20.200.10">
    <property type="entry name" value="Outer membrane efflux proteins (OEP)"/>
    <property type="match status" value="1"/>
</dbReference>
<accession>A0A074MEH0</accession>
<feature type="region of interest" description="Disordered" evidence="4">
    <location>
        <begin position="124"/>
        <end position="150"/>
    </location>
</feature>
<gene>
    <name evidence="5" type="ORF">EH32_11060</name>
</gene>
<dbReference type="InterPro" id="IPR010131">
    <property type="entry name" value="MdtP/NodT-like"/>
</dbReference>
<dbReference type="InterPro" id="IPR003423">
    <property type="entry name" value="OMP_efflux"/>
</dbReference>
<dbReference type="PROSITE" id="PS51257">
    <property type="entry name" value="PROKAR_LIPOPROTEIN"/>
    <property type="match status" value="1"/>
</dbReference>
<comment type="caution">
    <text evidence="5">The sequence shown here is derived from an EMBL/GenBank/DDBJ whole genome shotgun (WGS) entry which is preliminary data.</text>
</comment>
<dbReference type="SUPFAM" id="SSF56954">
    <property type="entry name" value="Outer membrane efflux proteins (OEP)"/>
    <property type="match status" value="1"/>
</dbReference>
<dbReference type="NCBIfam" id="TIGR01845">
    <property type="entry name" value="outer_NodT"/>
    <property type="match status" value="1"/>
</dbReference>
<evidence type="ECO:0000256" key="1">
    <source>
        <dbReference type="ARBA" id="ARBA00007613"/>
    </source>
</evidence>
<keyword evidence="2" id="KW-0449">Lipoprotein</keyword>
<evidence type="ECO:0000313" key="6">
    <source>
        <dbReference type="Proteomes" id="UP000027866"/>
    </source>
</evidence>
<comment type="similarity">
    <text evidence="1 2">Belongs to the outer membrane factor (OMF) (TC 1.B.17) family.</text>
</comment>
<dbReference type="Pfam" id="PF02321">
    <property type="entry name" value="OEP"/>
    <property type="match status" value="2"/>
</dbReference>
<dbReference type="OrthoDB" id="7181739at2"/>
<evidence type="ECO:0008006" key="7">
    <source>
        <dbReference type="Google" id="ProtNLM"/>
    </source>
</evidence>
<proteinExistence type="inferred from homology"/>
<dbReference type="GO" id="GO:0015562">
    <property type="term" value="F:efflux transmembrane transporter activity"/>
    <property type="evidence" value="ECO:0007669"/>
    <property type="project" value="InterPro"/>
</dbReference>
<dbReference type="Gene3D" id="1.20.1600.10">
    <property type="entry name" value="Outer membrane efflux proteins (OEP)"/>
    <property type="match status" value="1"/>
</dbReference>
<dbReference type="PANTHER" id="PTHR30203">
    <property type="entry name" value="OUTER MEMBRANE CATION EFFLUX PROTEIN"/>
    <property type="match status" value="1"/>
</dbReference>
<feature type="coiled-coil region" evidence="3">
    <location>
        <begin position="69"/>
        <end position="96"/>
    </location>
</feature>
<dbReference type="AlphaFoldDB" id="A0A074MEH0"/>
<dbReference type="PANTHER" id="PTHR30203:SF24">
    <property type="entry name" value="BLR4935 PROTEIN"/>
    <property type="match status" value="1"/>
</dbReference>
<keyword evidence="3" id="KW-0175">Coiled coil</keyword>
<dbReference type="Proteomes" id="UP000027866">
    <property type="component" value="Unassembled WGS sequence"/>
</dbReference>
<evidence type="ECO:0000256" key="2">
    <source>
        <dbReference type="RuleBase" id="RU362097"/>
    </source>
</evidence>
<keyword evidence="2" id="KW-0472">Membrane</keyword>
<sequence>MMRGTLAVGAAATMLAGCAIDPPEPSIPAAPSALPDSYAGAGEGARRYEPVQWWQSYEDPILDGLVERALAANLDIREAVARIEEVEARYERERAGLFPQVNAGAEANYANQPATGLGAALGEAAQGGQTDGSGAGGEVPPPGTGPRRFSFSTYTSQLQASWEVDLWGRISNRARAADANLNASLAELQAVRIRIASEVMRNYFDLVETEQLRDLGELRADILGERVTLAERSFLRGIGSSFELISLRESRREAEAGVPLLEASLTRSKARLGVLLGTYPGEIGDALAEAGLLEVTVPMEAVPAGLPARLLERRPDIVAARARLDAARFGVAAARAARLPQLTLNASGGLEGNDPAGAFDPQNWFVNLLGALTAPIFDAGRIGAQIDISEAQMRQRAVAYGRTVLDAFAEVESALARHSAAADRVRLIEADLASAREAADLQLRRFERGTGGYSDWLDARLNVLNSRRLMVEAERAVAEARLGVHRALGGAWKREWLARSDADG</sequence>
<name>A0A074MEH0_9SPHN</name>
<dbReference type="RefSeq" id="WP_051697887.1">
    <property type="nucleotide sequence ID" value="NZ_CP017057.1"/>
</dbReference>
<reference evidence="5 6" key="1">
    <citation type="submission" date="2014-04" db="EMBL/GenBank/DDBJ databases">
        <title>A comprehensive comparison of genomes of Erythrobacter spp. Strains.</title>
        <authorList>
            <person name="Zheng Q."/>
        </authorList>
    </citation>
    <scope>NUCLEOTIDE SEQUENCE [LARGE SCALE GENOMIC DNA]</scope>
    <source>
        <strain evidence="5 6">DSM 8509</strain>
    </source>
</reference>
<evidence type="ECO:0000256" key="4">
    <source>
        <dbReference type="SAM" id="MobiDB-lite"/>
    </source>
</evidence>
<dbReference type="GO" id="GO:0005886">
    <property type="term" value="C:plasma membrane"/>
    <property type="evidence" value="ECO:0007669"/>
    <property type="project" value="UniProtKB-SubCell"/>
</dbReference>
<evidence type="ECO:0000256" key="3">
    <source>
        <dbReference type="SAM" id="Coils"/>
    </source>
</evidence>
<organism evidence="5 6">
    <name type="scientific">Erythrobacter litoralis</name>
    <dbReference type="NCBI Taxonomy" id="39960"/>
    <lineage>
        <taxon>Bacteria</taxon>
        <taxon>Pseudomonadati</taxon>
        <taxon>Pseudomonadota</taxon>
        <taxon>Alphaproteobacteria</taxon>
        <taxon>Sphingomonadales</taxon>
        <taxon>Erythrobacteraceae</taxon>
        <taxon>Erythrobacter/Porphyrobacter group</taxon>
        <taxon>Erythrobacter</taxon>
    </lineage>
</organism>
<keyword evidence="6" id="KW-1185">Reference proteome</keyword>
<protein>
    <recommendedName>
        <fullName evidence="7">RND transporter</fullName>
    </recommendedName>
</protein>
<keyword evidence="2" id="KW-0564">Palmitate</keyword>
<keyword evidence="2" id="KW-0812">Transmembrane</keyword>
<comment type="subcellular location">
    <subcellularLocation>
        <location evidence="2">Cell membrane</location>
        <topology evidence="2">Lipid-anchor</topology>
    </subcellularLocation>
</comment>